<keyword evidence="2" id="KW-1185">Reference proteome</keyword>
<dbReference type="RefSeq" id="WP_126630805.1">
    <property type="nucleotide sequence ID" value="NZ_BIFT01000002.1"/>
</dbReference>
<dbReference type="Proteomes" id="UP000287171">
    <property type="component" value="Unassembled WGS sequence"/>
</dbReference>
<organism evidence="1 2">
    <name type="scientific">Dictyobacter alpinus</name>
    <dbReference type="NCBI Taxonomy" id="2014873"/>
    <lineage>
        <taxon>Bacteria</taxon>
        <taxon>Bacillati</taxon>
        <taxon>Chloroflexota</taxon>
        <taxon>Ktedonobacteria</taxon>
        <taxon>Ktedonobacterales</taxon>
        <taxon>Dictyobacteraceae</taxon>
        <taxon>Dictyobacter</taxon>
    </lineage>
</organism>
<dbReference type="EMBL" id="BIFT01000002">
    <property type="protein sequence ID" value="GCE30757.1"/>
    <property type="molecule type" value="Genomic_DNA"/>
</dbReference>
<evidence type="ECO:0000313" key="2">
    <source>
        <dbReference type="Proteomes" id="UP000287171"/>
    </source>
</evidence>
<name>A0A402BHM7_9CHLR</name>
<comment type="caution">
    <text evidence="1">The sequence shown here is derived from an EMBL/GenBank/DDBJ whole genome shotgun (WGS) entry which is preliminary data.</text>
</comment>
<dbReference type="OrthoDB" id="146759at2"/>
<proteinExistence type="predicted"/>
<protein>
    <submittedName>
        <fullName evidence="1">Uncharacterized protein</fullName>
    </submittedName>
</protein>
<accession>A0A402BHM7</accession>
<dbReference type="AlphaFoldDB" id="A0A402BHM7"/>
<reference evidence="2" key="1">
    <citation type="submission" date="2018-12" db="EMBL/GenBank/DDBJ databases">
        <title>Tengunoibacter tsumagoiensis gen. nov., sp. nov., Dictyobacter kobayashii sp. nov., D. alpinus sp. nov., and D. joshuensis sp. nov. and description of Dictyobacteraceae fam. nov. within the order Ktedonobacterales isolated from Tengu-no-mugimeshi.</title>
        <authorList>
            <person name="Wang C.M."/>
            <person name="Zheng Y."/>
            <person name="Sakai Y."/>
            <person name="Toyoda A."/>
            <person name="Minakuchi Y."/>
            <person name="Abe K."/>
            <person name="Yokota A."/>
            <person name="Yabe S."/>
        </authorList>
    </citation>
    <scope>NUCLEOTIDE SEQUENCE [LARGE SCALE GENOMIC DNA]</scope>
    <source>
        <strain evidence="2">Uno16</strain>
    </source>
</reference>
<evidence type="ECO:0000313" key="1">
    <source>
        <dbReference type="EMBL" id="GCE30757.1"/>
    </source>
</evidence>
<gene>
    <name evidence="1" type="ORF">KDA_62410</name>
</gene>
<sequence>MTTKRSLKNVLKIFAIILLVILLDATVNLEWSINDVLRVAGGTQPGILQPPTRNAFFFQLAPPWGSAVLDGQPLLTLPQNKAEAPLSLPIGEHRVQWHAEPFGTQECIFSVPVTSEARHTCQLTSVADSSDANATYTVSFAVRPTLNSLSVEQRKALIQATQKYLDTLQSHETIQPGEPFRYNASSPALTATKPISAHLRFLLDTDTTTIANCQGPSIGTQCRDGLDHDCRLFCTQFLAQPDPTNAKPAWEVFVVTRPTWDYRQPDGSPVSAGPQKDRLGDQQYSLLRILWDQDGWHVEGHKQGDSSFDDPNCTLMISQILDFSTLSSTDPAPNSDAHHITIKHWTFASAQNRALGCLSTLTAARADGSSVPALFLWRFGVLLTANQAASSFEPHIPPAHPTIGPIIQAIKDHPAFVS</sequence>